<keyword evidence="1" id="KW-0472">Membrane</keyword>
<evidence type="ECO:0000256" key="1">
    <source>
        <dbReference type="SAM" id="Phobius"/>
    </source>
</evidence>
<organism evidence="2 3">
    <name type="scientific">Azorhizobium oxalatiphilum</name>
    <dbReference type="NCBI Taxonomy" id="980631"/>
    <lineage>
        <taxon>Bacteria</taxon>
        <taxon>Pseudomonadati</taxon>
        <taxon>Pseudomonadota</taxon>
        <taxon>Alphaproteobacteria</taxon>
        <taxon>Hyphomicrobiales</taxon>
        <taxon>Xanthobacteraceae</taxon>
        <taxon>Azorhizobium</taxon>
    </lineage>
</organism>
<dbReference type="AlphaFoldDB" id="A0A917C765"/>
<keyword evidence="3" id="KW-1185">Reference proteome</keyword>
<dbReference type="EMBL" id="BMCT01000006">
    <property type="protein sequence ID" value="GGF75410.1"/>
    <property type="molecule type" value="Genomic_DNA"/>
</dbReference>
<comment type="caution">
    <text evidence="2">The sequence shown here is derived from an EMBL/GenBank/DDBJ whole genome shotgun (WGS) entry which is preliminary data.</text>
</comment>
<sequence length="161" mass="17831">MIAASVPTPAGARAPPLPTIARTRKWPVQARVLLALLVLYLAAMAAAYGVIIHKARAQFGDDYAYVAPRIGWFPSTSGKFKKLVCSDSPFIIRPDKILLTNALNDARIDMWRPWDIPIHFGVLKDGQLHHWSFGAFDFVAPVDSFAFNVAAQRCRGGRELE</sequence>
<proteinExistence type="predicted"/>
<protein>
    <submittedName>
        <fullName evidence="2">Uncharacterized protein</fullName>
    </submittedName>
</protein>
<dbReference type="Proteomes" id="UP000606044">
    <property type="component" value="Unassembled WGS sequence"/>
</dbReference>
<reference evidence="2" key="2">
    <citation type="submission" date="2020-09" db="EMBL/GenBank/DDBJ databases">
        <authorList>
            <person name="Sun Q."/>
            <person name="Sedlacek I."/>
        </authorList>
    </citation>
    <scope>NUCLEOTIDE SEQUENCE</scope>
    <source>
        <strain evidence="2">CCM 7897</strain>
    </source>
</reference>
<feature type="transmembrane region" description="Helical" evidence="1">
    <location>
        <begin position="32"/>
        <end position="51"/>
    </location>
</feature>
<evidence type="ECO:0000313" key="3">
    <source>
        <dbReference type="Proteomes" id="UP000606044"/>
    </source>
</evidence>
<gene>
    <name evidence="2" type="ORF">GCM10007301_39140</name>
</gene>
<name>A0A917C765_9HYPH</name>
<keyword evidence="1" id="KW-1133">Transmembrane helix</keyword>
<keyword evidence="1" id="KW-0812">Transmembrane</keyword>
<reference evidence="2" key="1">
    <citation type="journal article" date="2014" name="Int. J. Syst. Evol. Microbiol.">
        <title>Complete genome sequence of Corynebacterium casei LMG S-19264T (=DSM 44701T), isolated from a smear-ripened cheese.</title>
        <authorList>
            <consortium name="US DOE Joint Genome Institute (JGI-PGF)"/>
            <person name="Walter F."/>
            <person name="Albersmeier A."/>
            <person name="Kalinowski J."/>
            <person name="Ruckert C."/>
        </authorList>
    </citation>
    <scope>NUCLEOTIDE SEQUENCE</scope>
    <source>
        <strain evidence="2">CCM 7897</strain>
    </source>
</reference>
<accession>A0A917C765</accession>
<evidence type="ECO:0000313" key="2">
    <source>
        <dbReference type="EMBL" id="GGF75410.1"/>
    </source>
</evidence>